<proteinExistence type="predicted"/>
<dbReference type="AlphaFoldDB" id="A0A2P2N5P8"/>
<protein>
    <submittedName>
        <fullName evidence="1">Uncharacterized protein</fullName>
    </submittedName>
</protein>
<dbReference type="EMBL" id="GGEC01057299">
    <property type="protein sequence ID" value="MBX37783.1"/>
    <property type="molecule type" value="Transcribed_RNA"/>
</dbReference>
<name>A0A2P2N5P8_RHIMU</name>
<accession>A0A2P2N5P8</accession>
<evidence type="ECO:0000313" key="1">
    <source>
        <dbReference type="EMBL" id="MBX37783.1"/>
    </source>
</evidence>
<reference evidence="1" key="1">
    <citation type="submission" date="2018-02" db="EMBL/GenBank/DDBJ databases">
        <title>Rhizophora mucronata_Transcriptome.</title>
        <authorList>
            <person name="Meera S.P."/>
            <person name="Sreeshan A."/>
            <person name="Augustine A."/>
        </authorList>
    </citation>
    <scope>NUCLEOTIDE SEQUENCE</scope>
    <source>
        <tissue evidence="1">Leaf</tissue>
    </source>
</reference>
<organism evidence="1">
    <name type="scientific">Rhizophora mucronata</name>
    <name type="common">Asiatic mangrove</name>
    <dbReference type="NCBI Taxonomy" id="61149"/>
    <lineage>
        <taxon>Eukaryota</taxon>
        <taxon>Viridiplantae</taxon>
        <taxon>Streptophyta</taxon>
        <taxon>Embryophyta</taxon>
        <taxon>Tracheophyta</taxon>
        <taxon>Spermatophyta</taxon>
        <taxon>Magnoliopsida</taxon>
        <taxon>eudicotyledons</taxon>
        <taxon>Gunneridae</taxon>
        <taxon>Pentapetalae</taxon>
        <taxon>rosids</taxon>
        <taxon>fabids</taxon>
        <taxon>Malpighiales</taxon>
        <taxon>Rhizophoraceae</taxon>
        <taxon>Rhizophora</taxon>
    </lineage>
</organism>
<sequence length="44" mass="5195">MLLSRGYSKQKVQLQHPWTSTNNKLSHTHVCHRINIICNHIMPE</sequence>